<organism evidence="2 3">
    <name type="scientific">Micromonospora krabiensis</name>
    <dbReference type="NCBI Taxonomy" id="307121"/>
    <lineage>
        <taxon>Bacteria</taxon>
        <taxon>Bacillati</taxon>
        <taxon>Actinomycetota</taxon>
        <taxon>Actinomycetes</taxon>
        <taxon>Micromonosporales</taxon>
        <taxon>Micromonosporaceae</taxon>
        <taxon>Micromonospora</taxon>
    </lineage>
</organism>
<evidence type="ECO:0000313" key="2">
    <source>
        <dbReference type="EMBL" id="SBV27944.1"/>
    </source>
</evidence>
<keyword evidence="3" id="KW-1185">Reference proteome</keyword>
<evidence type="ECO:0008006" key="4">
    <source>
        <dbReference type="Google" id="ProtNLM"/>
    </source>
</evidence>
<evidence type="ECO:0000256" key="1">
    <source>
        <dbReference type="SAM" id="MobiDB-lite"/>
    </source>
</evidence>
<gene>
    <name evidence="2" type="ORF">GA0070620_3475</name>
</gene>
<reference evidence="3" key="1">
    <citation type="submission" date="2016-06" db="EMBL/GenBank/DDBJ databases">
        <authorList>
            <person name="Varghese N."/>
        </authorList>
    </citation>
    <scope>NUCLEOTIDE SEQUENCE [LARGE SCALE GENOMIC DNA]</scope>
    <source>
        <strain evidence="3">DSM 45344</strain>
    </source>
</reference>
<dbReference type="PATRIC" id="fig|307121.4.peg.3546"/>
<dbReference type="STRING" id="307121.GA0070620_3475"/>
<proteinExistence type="predicted"/>
<feature type="compositionally biased region" description="Basic and acidic residues" evidence="1">
    <location>
        <begin position="1"/>
        <end position="14"/>
    </location>
</feature>
<dbReference type="RefSeq" id="WP_197677462.1">
    <property type="nucleotide sequence ID" value="NZ_JBHRWG010000004.1"/>
</dbReference>
<dbReference type="AlphaFoldDB" id="A0A1C3N5T7"/>
<dbReference type="Proteomes" id="UP000199393">
    <property type="component" value="Chromosome I"/>
</dbReference>
<evidence type="ECO:0000313" key="3">
    <source>
        <dbReference type="Proteomes" id="UP000199393"/>
    </source>
</evidence>
<accession>A0A1C3N5T7</accession>
<protein>
    <recommendedName>
        <fullName evidence="4">PD-(D/E)XK nuclease superfamily protein</fullName>
    </recommendedName>
</protein>
<name>A0A1C3N5T7_9ACTN</name>
<feature type="region of interest" description="Disordered" evidence="1">
    <location>
        <begin position="1"/>
        <end position="31"/>
    </location>
</feature>
<sequence>MALARLDAHKERVRGAGGNRDVPRNGKKQPLIIPLGEDGQPDTAAKLKPYTRMTTYIDCLDDKTNLTKWGKRLVLVGLAKLPEGKRADLVAEILEADERGDKNKLNAIAERMHKAAGGNDKADQGDWLHELSEYADKGEALPAKATEEDLADIAAYKLATIDLEVKEIEHFVVLDEHKVGGTPDRMSWYAGPDPDGLEPAGHLITDLKTGRVDYGGLKMAMQLAGYGRGKKYDPQTGVRTPWPDDLNLNWGLIINAPAGTGTCEVLWVDLRLGWDGFLLAKDVRAIRNRGRRAFRPYPSPGALLAMEEDAEEGEE</sequence>
<dbReference type="EMBL" id="LT598496">
    <property type="protein sequence ID" value="SBV27944.1"/>
    <property type="molecule type" value="Genomic_DNA"/>
</dbReference>